<keyword evidence="2" id="KW-1185">Reference proteome</keyword>
<evidence type="ECO:0000313" key="1">
    <source>
        <dbReference type="EMBL" id="CAH2278238.1"/>
    </source>
</evidence>
<evidence type="ECO:0000313" key="2">
    <source>
        <dbReference type="Proteomes" id="UP001295444"/>
    </source>
</evidence>
<dbReference type="EMBL" id="OW240914">
    <property type="protein sequence ID" value="CAH2278238.1"/>
    <property type="molecule type" value="Genomic_DNA"/>
</dbReference>
<dbReference type="Proteomes" id="UP001295444">
    <property type="component" value="Chromosome 03"/>
</dbReference>
<sequence length="124" mass="13694">MTTTRVCITSNHPSAPPMAVRDYVASNLYSKIPIDIWEQLEAPFTETELAIVLETLLKGKSLGPDGLTARYFKVFDSSLSPHFLQTVNGMAPNAQFPPLMLRAAITVIQNHRKTQHSAVATELN</sequence>
<proteinExistence type="predicted"/>
<accession>A0AAD1RUW5</accession>
<reference evidence="1" key="1">
    <citation type="submission" date="2022-03" db="EMBL/GenBank/DDBJ databases">
        <authorList>
            <person name="Alioto T."/>
            <person name="Alioto T."/>
            <person name="Gomez Garrido J."/>
        </authorList>
    </citation>
    <scope>NUCLEOTIDE SEQUENCE</scope>
</reference>
<dbReference type="AlphaFoldDB" id="A0AAD1RUW5"/>
<protein>
    <submittedName>
        <fullName evidence="1">Uncharacterized protein</fullName>
    </submittedName>
</protein>
<organism evidence="1 2">
    <name type="scientific">Pelobates cultripes</name>
    <name type="common">Western spadefoot toad</name>
    <dbReference type="NCBI Taxonomy" id="61616"/>
    <lineage>
        <taxon>Eukaryota</taxon>
        <taxon>Metazoa</taxon>
        <taxon>Chordata</taxon>
        <taxon>Craniata</taxon>
        <taxon>Vertebrata</taxon>
        <taxon>Euteleostomi</taxon>
        <taxon>Amphibia</taxon>
        <taxon>Batrachia</taxon>
        <taxon>Anura</taxon>
        <taxon>Pelobatoidea</taxon>
        <taxon>Pelobatidae</taxon>
        <taxon>Pelobates</taxon>
    </lineage>
</organism>
<name>A0AAD1RUW5_PELCU</name>
<gene>
    <name evidence="1" type="ORF">PECUL_23A034796</name>
</gene>